<keyword evidence="1" id="KW-1015">Disulfide bond</keyword>
<evidence type="ECO:0000313" key="3">
    <source>
        <dbReference type="EMBL" id="KAK3774706.1"/>
    </source>
</evidence>
<dbReference type="InterPro" id="IPR050111">
    <property type="entry name" value="C-type_lectin/snaclec_domain"/>
</dbReference>
<dbReference type="Proteomes" id="UP001283361">
    <property type="component" value="Unassembled WGS sequence"/>
</dbReference>
<gene>
    <name evidence="3" type="ORF">RRG08_065038</name>
</gene>
<comment type="caution">
    <text evidence="3">The sequence shown here is derived from an EMBL/GenBank/DDBJ whole genome shotgun (WGS) entry which is preliminary data.</text>
</comment>
<dbReference type="InterPro" id="IPR001304">
    <property type="entry name" value="C-type_lectin-like"/>
</dbReference>
<accession>A0AAE1DL61</accession>
<dbReference type="AlphaFoldDB" id="A0AAE1DL61"/>
<dbReference type="InterPro" id="IPR016186">
    <property type="entry name" value="C-type_lectin-like/link_sf"/>
</dbReference>
<organism evidence="3 4">
    <name type="scientific">Elysia crispata</name>
    <name type="common">lettuce slug</name>
    <dbReference type="NCBI Taxonomy" id="231223"/>
    <lineage>
        <taxon>Eukaryota</taxon>
        <taxon>Metazoa</taxon>
        <taxon>Spiralia</taxon>
        <taxon>Lophotrochozoa</taxon>
        <taxon>Mollusca</taxon>
        <taxon>Gastropoda</taxon>
        <taxon>Heterobranchia</taxon>
        <taxon>Euthyneura</taxon>
        <taxon>Panpulmonata</taxon>
        <taxon>Sacoglossa</taxon>
        <taxon>Placobranchoidea</taxon>
        <taxon>Plakobranchidae</taxon>
        <taxon>Elysia</taxon>
    </lineage>
</organism>
<evidence type="ECO:0000313" key="4">
    <source>
        <dbReference type="Proteomes" id="UP001283361"/>
    </source>
</evidence>
<dbReference type="Gene3D" id="3.10.100.10">
    <property type="entry name" value="Mannose-Binding Protein A, subunit A"/>
    <property type="match status" value="1"/>
</dbReference>
<dbReference type="PROSITE" id="PS00615">
    <property type="entry name" value="C_TYPE_LECTIN_1"/>
    <property type="match status" value="1"/>
</dbReference>
<dbReference type="PANTHER" id="PTHR22803">
    <property type="entry name" value="MANNOSE, PHOSPHOLIPASE, LECTIN RECEPTOR RELATED"/>
    <property type="match status" value="1"/>
</dbReference>
<proteinExistence type="predicted"/>
<keyword evidence="4" id="KW-1185">Reference proteome</keyword>
<dbReference type="InterPro" id="IPR016187">
    <property type="entry name" value="CTDL_fold"/>
</dbReference>
<feature type="domain" description="C-type lectin" evidence="2">
    <location>
        <begin position="42"/>
        <end position="163"/>
    </location>
</feature>
<dbReference type="SMART" id="SM00034">
    <property type="entry name" value="CLECT"/>
    <property type="match status" value="1"/>
</dbReference>
<dbReference type="Pfam" id="PF00059">
    <property type="entry name" value="Lectin_C"/>
    <property type="match status" value="1"/>
</dbReference>
<dbReference type="InterPro" id="IPR018378">
    <property type="entry name" value="C-type_lectin_CS"/>
</dbReference>
<evidence type="ECO:0000259" key="2">
    <source>
        <dbReference type="PROSITE" id="PS50041"/>
    </source>
</evidence>
<name>A0AAE1DL61_9GAST</name>
<protein>
    <recommendedName>
        <fullName evidence="2">C-type lectin domain-containing protein</fullName>
    </recommendedName>
</protein>
<sequence>MNMLVILHAASITYIFLILDFQLCISLQGLNFCSSGWLQSPTSYSCIKFYSEEMSWFDARSTCQAVNGDLMINLDDMKQNLIKAQRKSHPVYEEFWIGLNDRKNEDHFMWLDGTQTISKTYWMDNQPDNYQGNEDCVAFRNLRSNIAKWNDVRCSKRLKFVCEVFPGSFMGNHHTSDAGSSSPTLKLVLDQSTTREIINPPRTPDS</sequence>
<dbReference type="PROSITE" id="PS50041">
    <property type="entry name" value="C_TYPE_LECTIN_2"/>
    <property type="match status" value="1"/>
</dbReference>
<evidence type="ECO:0000256" key="1">
    <source>
        <dbReference type="ARBA" id="ARBA00023157"/>
    </source>
</evidence>
<dbReference type="SUPFAM" id="SSF56436">
    <property type="entry name" value="C-type lectin-like"/>
    <property type="match status" value="1"/>
</dbReference>
<reference evidence="3" key="1">
    <citation type="journal article" date="2023" name="G3 (Bethesda)">
        <title>A reference genome for the long-term kleptoplast-retaining sea slug Elysia crispata morphotype clarki.</title>
        <authorList>
            <person name="Eastman K.E."/>
            <person name="Pendleton A.L."/>
            <person name="Shaikh M.A."/>
            <person name="Suttiyut T."/>
            <person name="Ogas R."/>
            <person name="Tomko P."/>
            <person name="Gavelis G."/>
            <person name="Widhalm J.R."/>
            <person name="Wisecaver J.H."/>
        </authorList>
    </citation>
    <scope>NUCLEOTIDE SEQUENCE</scope>
    <source>
        <strain evidence="3">ECLA1</strain>
    </source>
</reference>
<dbReference type="EMBL" id="JAWDGP010003397">
    <property type="protein sequence ID" value="KAK3774706.1"/>
    <property type="molecule type" value="Genomic_DNA"/>
</dbReference>